<protein>
    <submittedName>
        <fullName evidence="2">Uncharacterized protein</fullName>
    </submittedName>
</protein>
<keyword evidence="3" id="KW-1185">Reference proteome</keyword>
<dbReference type="Proteomes" id="UP001549111">
    <property type="component" value="Unassembled WGS sequence"/>
</dbReference>
<organism evidence="2 3">
    <name type="scientific">Sphaerotilus sulfidivorans</name>
    <dbReference type="NCBI Taxonomy" id="639200"/>
    <lineage>
        <taxon>Bacteria</taxon>
        <taxon>Pseudomonadati</taxon>
        <taxon>Pseudomonadota</taxon>
        <taxon>Betaproteobacteria</taxon>
        <taxon>Burkholderiales</taxon>
        <taxon>Sphaerotilaceae</taxon>
        <taxon>Sphaerotilus</taxon>
    </lineage>
</organism>
<keyword evidence="1" id="KW-0812">Transmembrane</keyword>
<dbReference type="EMBL" id="JBEPLS010000027">
    <property type="protein sequence ID" value="MET3605923.1"/>
    <property type="molecule type" value="Genomic_DNA"/>
</dbReference>
<feature type="transmembrane region" description="Helical" evidence="1">
    <location>
        <begin position="100"/>
        <end position="126"/>
    </location>
</feature>
<gene>
    <name evidence="2" type="ORF">ABIC99_003758</name>
</gene>
<evidence type="ECO:0000313" key="2">
    <source>
        <dbReference type="EMBL" id="MET3605923.1"/>
    </source>
</evidence>
<dbReference type="RefSeq" id="WP_180693021.1">
    <property type="nucleotide sequence ID" value="NZ_CP035709.1"/>
</dbReference>
<accession>A0ABV2ISI0</accession>
<comment type="caution">
    <text evidence="2">The sequence shown here is derived from an EMBL/GenBank/DDBJ whole genome shotgun (WGS) entry which is preliminary data.</text>
</comment>
<keyword evidence="1" id="KW-1133">Transmembrane helix</keyword>
<evidence type="ECO:0000313" key="3">
    <source>
        <dbReference type="Proteomes" id="UP001549111"/>
    </source>
</evidence>
<sequence>MLQASWWPLTNTQPTVHQYAGSWQEHWRGAEVQAWVTAIMHEPHGLLCKTRLWPVLMEASPVMSVPMQMVHIRHMGVLMSDRGMPVCVAVYPCRHGFMQVLVVSVIVSVGMLMFQHVVFVLMVMGLSSVPRQNLKRLRGIPHKFDPTPATGFEMKFLPPSSFMDNASTEQQRKNQLRRRNRKTAAFLIIFGIASLLGYLSRFKIMN</sequence>
<feature type="transmembrane region" description="Helical" evidence="1">
    <location>
        <begin position="183"/>
        <end position="200"/>
    </location>
</feature>
<name>A0ABV2ISI0_9BURK</name>
<reference evidence="2 3" key="1">
    <citation type="submission" date="2024-06" db="EMBL/GenBank/DDBJ databases">
        <title>Genomic Encyclopedia of Type Strains, Phase IV (KMG-IV): sequencing the most valuable type-strain genomes for metagenomic binning, comparative biology and taxonomic classification.</title>
        <authorList>
            <person name="Goeker M."/>
        </authorList>
    </citation>
    <scope>NUCLEOTIDE SEQUENCE [LARGE SCALE GENOMIC DNA]</scope>
    <source>
        <strain evidence="2 3">D-501</strain>
    </source>
</reference>
<proteinExistence type="predicted"/>
<keyword evidence="1" id="KW-0472">Membrane</keyword>
<evidence type="ECO:0000256" key="1">
    <source>
        <dbReference type="SAM" id="Phobius"/>
    </source>
</evidence>